<sequence length="390" mass="42231">MPKNAIRDKSWFLVLGILLVSFNLRPSFTAVGPLIPYIRTDLGLSHGWAGFLTTLPLLTFATFSLFSAAIGRRLGQARAILFGLIILLAGTVARVMGGAPLLYFGTALTGTGIVICNVLIIPLVKSRMPAKTGWVTGMFTTGMSMMAAIATAFSVPMAQDLGWGWRGSLLFWALLILLTAVFWVPQIKKKKENQKVSSEKSSDVWKSPLAWQVSLYMGVQSLLFYTLITWLPDMLIQKGLSSVEAGVALSVMQVVGLMGTLLSPIIALRFRQQSGINLVLGLAYLLGFSALFSSSIALNLLGIGLVGVCMGASISLAYTLMSLRTSNETHTAGLSGMAQSTGYYLAALGPLLFGLAYDIWQDWNMLIYLMLVFSGLFTVFGWLAGRERTI</sequence>
<dbReference type="CDD" id="cd17339">
    <property type="entry name" value="MFS_NIMT_CynX_like"/>
    <property type="match status" value="1"/>
</dbReference>
<dbReference type="PROSITE" id="PS50850">
    <property type="entry name" value="MFS"/>
    <property type="match status" value="1"/>
</dbReference>
<evidence type="ECO:0000313" key="7">
    <source>
        <dbReference type="Proteomes" id="UP001595818"/>
    </source>
</evidence>
<dbReference type="InterPro" id="IPR052524">
    <property type="entry name" value="MFS_Cyanate_Porter"/>
</dbReference>
<protein>
    <submittedName>
        <fullName evidence="6">CynX/NimT family MFS transporter</fullName>
    </submittedName>
</protein>
<feature type="transmembrane region" description="Helical" evidence="4">
    <location>
        <begin position="208"/>
        <end position="228"/>
    </location>
</feature>
<keyword evidence="1 4" id="KW-0812">Transmembrane</keyword>
<feature type="transmembrane region" description="Helical" evidence="4">
    <location>
        <begin position="366"/>
        <end position="385"/>
    </location>
</feature>
<gene>
    <name evidence="6" type="ORF">ACFPFU_02265</name>
</gene>
<feature type="transmembrane region" description="Helical" evidence="4">
    <location>
        <begin position="79"/>
        <end position="96"/>
    </location>
</feature>
<proteinExistence type="predicted"/>
<feature type="transmembrane region" description="Helical" evidence="4">
    <location>
        <begin position="248"/>
        <end position="268"/>
    </location>
</feature>
<evidence type="ECO:0000256" key="3">
    <source>
        <dbReference type="ARBA" id="ARBA00023136"/>
    </source>
</evidence>
<dbReference type="PANTHER" id="PTHR23523:SF2">
    <property type="entry name" value="2-NITROIMIDAZOLE TRANSPORTER"/>
    <property type="match status" value="1"/>
</dbReference>
<evidence type="ECO:0000256" key="4">
    <source>
        <dbReference type="SAM" id="Phobius"/>
    </source>
</evidence>
<comment type="caution">
    <text evidence="6">The sequence shown here is derived from an EMBL/GenBank/DDBJ whole genome shotgun (WGS) entry which is preliminary data.</text>
</comment>
<feature type="transmembrane region" description="Helical" evidence="4">
    <location>
        <begin position="136"/>
        <end position="157"/>
    </location>
</feature>
<dbReference type="RefSeq" id="WP_377061082.1">
    <property type="nucleotide sequence ID" value="NZ_JBHSJJ010000001.1"/>
</dbReference>
<evidence type="ECO:0000259" key="5">
    <source>
        <dbReference type="PROSITE" id="PS50850"/>
    </source>
</evidence>
<dbReference type="InterPro" id="IPR036259">
    <property type="entry name" value="MFS_trans_sf"/>
</dbReference>
<feature type="transmembrane region" description="Helical" evidence="4">
    <location>
        <begin position="275"/>
        <end position="294"/>
    </location>
</feature>
<dbReference type="SUPFAM" id="SSF103473">
    <property type="entry name" value="MFS general substrate transporter"/>
    <property type="match status" value="1"/>
</dbReference>
<feature type="transmembrane region" description="Helical" evidence="4">
    <location>
        <begin position="102"/>
        <end position="124"/>
    </location>
</feature>
<feature type="transmembrane region" description="Helical" evidence="4">
    <location>
        <begin position="342"/>
        <end position="360"/>
    </location>
</feature>
<dbReference type="PANTHER" id="PTHR23523">
    <property type="match status" value="1"/>
</dbReference>
<keyword evidence="2 4" id="KW-1133">Transmembrane helix</keyword>
<dbReference type="InterPro" id="IPR011701">
    <property type="entry name" value="MFS"/>
</dbReference>
<evidence type="ECO:0000256" key="1">
    <source>
        <dbReference type="ARBA" id="ARBA00022692"/>
    </source>
</evidence>
<keyword evidence="3 4" id="KW-0472">Membrane</keyword>
<evidence type="ECO:0000256" key="2">
    <source>
        <dbReference type="ARBA" id="ARBA00022989"/>
    </source>
</evidence>
<feature type="transmembrane region" description="Helical" evidence="4">
    <location>
        <begin position="45"/>
        <end position="67"/>
    </location>
</feature>
<feature type="transmembrane region" description="Helical" evidence="4">
    <location>
        <begin position="300"/>
        <end position="321"/>
    </location>
</feature>
<feature type="domain" description="Major facilitator superfamily (MFS) profile" evidence="5">
    <location>
        <begin position="9"/>
        <end position="389"/>
    </location>
</feature>
<name>A0ABV9SVX7_9BACT</name>
<organism evidence="6 7">
    <name type="scientific">Negadavirga shengliensis</name>
    <dbReference type="NCBI Taxonomy" id="1389218"/>
    <lineage>
        <taxon>Bacteria</taxon>
        <taxon>Pseudomonadati</taxon>
        <taxon>Bacteroidota</taxon>
        <taxon>Cytophagia</taxon>
        <taxon>Cytophagales</taxon>
        <taxon>Cyclobacteriaceae</taxon>
        <taxon>Negadavirga</taxon>
    </lineage>
</organism>
<dbReference type="EMBL" id="JBHSJJ010000001">
    <property type="protein sequence ID" value="MFC4870494.1"/>
    <property type="molecule type" value="Genomic_DNA"/>
</dbReference>
<feature type="transmembrane region" description="Helical" evidence="4">
    <location>
        <begin position="169"/>
        <end position="187"/>
    </location>
</feature>
<dbReference type="InterPro" id="IPR020846">
    <property type="entry name" value="MFS_dom"/>
</dbReference>
<evidence type="ECO:0000313" key="6">
    <source>
        <dbReference type="EMBL" id="MFC4870494.1"/>
    </source>
</evidence>
<keyword evidence="7" id="KW-1185">Reference proteome</keyword>
<reference evidence="7" key="1">
    <citation type="journal article" date="2019" name="Int. J. Syst. Evol. Microbiol.">
        <title>The Global Catalogue of Microorganisms (GCM) 10K type strain sequencing project: providing services to taxonomists for standard genome sequencing and annotation.</title>
        <authorList>
            <consortium name="The Broad Institute Genomics Platform"/>
            <consortium name="The Broad Institute Genome Sequencing Center for Infectious Disease"/>
            <person name="Wu L."/>
            <person name="Ma J."/>
        </authorList>
    </citation>
    <scope>NUCLEOTIDE SEQUENCE [LARGE SCALE GENOMIC DNA]</scope>
    <source>
        <strain evidence="7">CGMCC 4.7466</strain>
    </source>
</reference>
<dbReference type="Pfam" id="PF07690">
    <property type="entry name" value="MFS_1"/>
    <property type="match status" value="1"/>
</dbReference>
<dbReference type="Gene3D" id="1.20.1250.20">
    <property type="entry name" value="MFS general substrate transporter like domains"/>
    <property type="match status" value="1"/>
</dbReference>
<accession>A0ABV9SVX7</accession>
<dbReference type="Proteomes" id="UP001595818">
    <property type="component" value="Unassembled WGS sequence"/>
</dbReference>